<protein>
    <submittedName>
        <fullName evidence="1">Uncharacterized protein</fullName>
    </submittedName>
</protein>
<dbReference type="Proteomes" id="UP000179807">
    <property type="component" value="Unassembled WGS sequence"/>
</dbReference>
<comment type="caution">
    <text evidence="1">The sequence shown here is derived from an EMBL/GenBank/DDBJ whole genome shotgun (WGS) entry which is preliminary data.</text>
</comment>
<gene>
    <name evidence="1" type="ORF">TRFO_35099</name>
</gene>
<keyword evidence="2" id="KW-1185">Reference proteome</keyword>
<dbReference type="AlphaFoldDB" id="A0A1J4JIF5"/>
<accession>A0A1J4JIF5</accession>
<dbReference type="VEuPathDB" id="TrichDB:TRFO_35099"/>
<dbReference type="GeneID" id="94844762"/>
<evidence type="ECO:0000313" key="2">
    <source>
        <dbReference type="Proteomes" id="UP000179807"/>
    </source>
</evidence>
<dbReference type="RefSeq" id="XP_068351610.1">
    <property type="nucleotide sequence ID" value="XM_068510058.1"/>
</dbReference>
<sequence>MSSNERPRRNYIQRKKCLNASVTQIRNILNFIQMLQKDNASPIETQKVALAHAQKIEAACWSPHSKLTPEYYEKLISVKTVELCRVLLKKSIPQMDSSKIQQLKDLILQKATNFNTDSLNGNNDNSINMNINNILAKAGNTFANINLNNCAINSLPEINNSNNKLSIMDKSTQNLTKKESLTENISKYSGFEFKGLTDINNRNFNEVEFRFDEPIFGAPSETILPETDILQYSEMDGILSLSQIF</sequence>
<organism evidence="1 2">
    <name type="scientific">Tritrichomonas foetus</name>
    <dbReference type="NCBI Taxonomy" id="1144522"/>
    <lineage>
        <taxon>Eukaryota</taxon>
        <taxon>Metamonada</taxon>
        <taxon>Parabasalia</taxon>
        <taxon>Tritrichomonadida</taxon>
        <taxon>Tritrichomonadidae</taxon>
        <taxon>Tritrichomonas</taxon>
    </lineage>
</organism>
<name>A0A1J4JIF5_9EUKA</name>
<evidence type="ECO:0000313" key="1">
    <source>
        <dbReference type="EMBL" id="OHS98473.1"/>
    </source>
</evidence>
<reference evidence="1" key="1">
    <citation type="submission" date="2016-10" db="EMBL/GenBank/DDBJ databases">
        <authorList>
            <person name="Benchimol M."/>
            <person name="Almeida L.G."/>
            <person name="Vasconcelos A.T."/>
            <person name="Perreira-Neves A."/>
            <person name="Rosa I.A."/>
            <person name="Tasca T."/>
            <person name="Bogo M.R."/>
            <person name="de Souza W."/>
        </authorList>
    </citation>
    <scope>NUCLEOTIDE SEQUENCE [LARGE SCALE GENOMIC DNA]</scope>
    <source>
        <strain evidence="1">K</strain>
    </source>
</reference>
<dbReference type="OrthoDB" id="10607844at2759"/>
<dbReference type="EMBL" id="MLAK01001053">
    <property type="protein sequence ID" value="OHS98473.1"/>
    <property type="molecule type" value="Genomic_DNA"/>
</dbReference>
<proteinExistence type="predicted"/>